<keyword evidence="2" id="KW-1185">Reference proteome</keyword>
<dbReference type="Proteomes" id="UP001163321">
    <property type="component" value="Chromosome 10"/>
</dbReference>
<gene>
    <name evidence="1" type="ORF">PsorP6_015737</name>
</gene>
<comment type="caution">
    <text evidence="1">The sequence shown here is derived from an EMBL/GenBank/DDBJ whole genome shotgun (WGS) entry which is preliminary data.</text>
</comment>
<organism evidence="1 2">
    <name type="scientific">Peronosclerospora sorghi</name>
    <dbReference type="NCBI Taxonomy" id="230839"/>
    <lineage>
        <taxon>Eukaryota</taxon>
        <taxon>Sar</taxon>
        <taxon>Stramenopiles</taxon>
        <taxon>Oomycota</taxon>
        <taxon>Peronosporomycetes</taxon>
        <taxon>Peronosporales</taxon>
        <taxon>Peronosporaceae</taxon>
        <taxon>Peronosclerospora</taxon>
    </lineage>
</organism>
<evidence type="ECO:0000313" key="1">
    <source>
        <dbReference type="EMBL" id="KAI9920089.1"/>
    </source>
</evidence>
<protein>
    <submittedName>
        <fullName evidence="1">Uncharacterized protein</fullName>
    </submittedName>
</protein>
<accession>A0ACC0WPW3</accession>
<dbReference type="EMBL" id="CM047589">
    <property type="protein sequence ID" value="KAI9920089.1"/>
    <property type="molecule type" value="Genomic_DNA"/>
</dbReference>
<proteinExistence type="predicted"/>
<sequence length="839" mass="91563">MASLTHAPSRKTERPLSRVCLLSRDTPFCTDAATGTASARGSVSVLLHSVLYALLQAMQLLPPLYGFAALLFSHATFSPYLPCVAKLVLFASAVHHVFCTFMSPIPRAVGHVQPLSLLFLSAMTTSICTTLHDSDDQDVTVQAKVVTSIVAMSLATFCTGVALVCLGHWKLATTLSCLPLPVLGGYMAYTGQCLVATAAGFSTGNDMPDSFTSLGHLLSQSYNLSRCLPGLLGGTLLFAMSKRCTQPVVQLGLFLVLMPLVFYAMLLGSGTSVDQARKSGWLPPTARRLDVSSLFDSSIIYWSHMPRQVTTWLAMVLLVASSSILHVRGLESQRKRTFDGNQAVKTMGWANLVSGVCGGYQTGSSTFQQASCSHRTKKTNPRLVGVGVILLECLVGLLPLSFMSYVPRFWIAATLVYVALDFLTEWLVLAHQKMNARECTVLWLTFLSLNYCLVEEGLVLGLAMASLNFMLSYASGPVMTCRPLLTSSRQSLGESLVGLRPRFSAAVPMIGESVLTIRPYTSFGVRNVAQSTLFKLKRAAVVQFEFWGYLFFGSVVQILTGVQQAVYVRTTEWPPTDERASSLKSMRASIGDAPVACFDGSPAPHDHVPPTAFLVLDFTRVSGIDATVARSAFLVLHNYCTLRGIELLYAHVHPEIRTLLLKTHAATETSFYGTADAALEYCTTQIFSDPTDAIALEPPGPVIEPIRVSLLRYLNEPETSTLLDGVDPFFRQLHVAPGHVFYRIADVSDHFYFLARGLVTLFVLDQDAPEHVKPLQTVLPSSLFGEVFFLSQEPRQTTAIASQTCTVFEMSRAQFEAMKVQAPSLSVNFLDVIVQSMLK</sequence>
<name>A0ACC0WPW3_9STRA</name>
<evidence type="ECO:0000313" key="2">
    <source>
        <dbReference type="Proteomes" id="UP001163321"/>
    </source>
</evidence>
<reference evidence="1 2" key="1">
    <citation type="journal article" date="2022" name="bioRxiv">
        <title>The genome of the oomycete Peronosclerospora sorghi, a cosmopolitan pathogen of maize and sorghum, is inflated with dispersed pseudogenes.</title>
        <authorList>
            <person name="Fletcher K."/>
            <person name="Martin F."/>
            <person name="Isakeit T."/>
            <person name="Cavanaugh K."/>
            <person name="Magill C."/>
            <person name="Michelmore R."/>
        </authorList>
    </citation>
    <scope>NUCLEOTIDE SEQUENCE [LARGE SCALE GENOMIC DNA]</scope>
    <source>
        <strain evidence="1">P6</strain>
    </source>
</reference>